<proteinExistence type="predicted"/>
<dbReference type="SMART" id="SM00173">
    <property type="entry name" value="RAS"/>
    <property type="match status" value="1"/>
</dbReference>
<organism evidence="4 5">
    <name type="scientific">Podospora aff. communis PSN243</name>
    <dbReference type="NCBI Taxonomy" id="3040156"/>
    <lineage>
        <taxon>Eukaryota</taxon>
        <taxon>Fungi</taxon>
        <taxon>Dikarya</taxon>
        <taxon>Ascomycota</taxon>
        <taxon>Pezizomycotina</taxon>
        <taxon>Sordariomycetes</taxon>
        <taxon>Sordariomycetidae</taxon>
        <taxon>Sordariales</taxon>
        <taxon>Podosporaceae</taxon>
        <taxon>Podospora</taxon>
    </lineage>
</organism>
<dbReference type="AlphaFoldDB" id="A0AAV9H5Z4"/>
<gene>
    <name evidence="4" type="ORF">QBC34DRAFT_108317</name>
</gene>
<dbReference type="EMBL" id="MU865915">
    <property type="protein sequence ID" value="KAK4455137.1"/>
    <property type="molecule type" value="Genomic_DNA"/>
</dbReference>
<dbReference type="GO" id="GO:0016020">
    <property type="term" value="C:membrane"/>
    <property type="evidence" value="ECO:0007669"/>
    <property type="project" value="InterPro"/>
</dbReference>
<evidence type="ECO:0000256" key="2">
    <source>
        <dbReference type="ARBA" id="ARBA00023134"/>
    </source>
</evidence>
<dbReference type="Gene3D" id="3.40.50.300">
    <property type="entry name" value="P-loop containing nucleotide triphosphate hydrolases"/>
    <property type="match status" value="1"/>
</dbReference>
<reference evidence="4" key="1">
    <citation type="journal article" date="2023" name="Mol. Phylogenet. Evol.">
        <title>Genome-scale phylogeny and comparative genomics of the fungal order Sordariales.</title>
        <authorList>
            <person name="Hensen N."/>
            <person name="Bonometti L."/>
            <person name="Westerberg I."/>
            <person name="Brannstrom I.O."/>
            <person name="Guillou S."/>
            <person name="Cros-Aarteil S."/>
            <person name="Calhoun S."/>
            <person name="Haridas S."/>
            <person name="Kuo A."/>
            <person name="Mondo S."/>
            <person name="Pangilinan J."/>
            <person name="Riley R."/>
            <person name="LaButti K."/>
            <person name="Andreopoulos B."/>
            <person name="Lipzen A."/>
            <person name="Chen C."/>
            <person name="Yan M."/>
            <person name="Daum C."/>
            <person name="Ng V."/>
            <person name="Clum A."/>
            <person name="Steindorff A."/>
            <person name="Ohm R.A."/>
            <person name="Martin F."/>
            <person name="Silar P."/>
            <person name="Natvig D.O."/>
            <person name="Lalanne C."/>
            <person name="Gautier V."/>
            <person name="Ament-Velasquez S.L."/>
            <person name="Kruys A."/>
            <person name="Hutchinson M.I."/>
            <person name="Powell A.J."/>
            <person name="Barry K."/>
            <person name="Miller A.N."/>
            <person name="Grigoriev I.V."/>
            <person name="Debuchy R."/>
            <person name="Gladieux P."/>
            <person name="Hiltunen Thoren M."/>
            <person name="Johannesson H."/>
        </authorList>
    </citation>
    <scope>NUCLEOTIDE SEQUENCE</scope>
    <source>
        <strain evidence="4">PSN243</strain>
    </source>
</reference>
<reference evidence="4" key="2">
    <citation type="submission" date="2023-05" db="EMBL/GenBank/DDBJ databases">
        <authorList>
            <consortium name="Lawrence Berkeley National Laboratory"/>
            <person name="Steindorff A."/>
            <person name="Hensen N."/>
            <person name="Bonometti L."/>
            <person name="Westerberg I."/>
            <person name="Brannstrom I.O."/>
            <person name="Guillou S."/>
            <person name="Cros-Aarteil S."/>
            <person name="Calhoun S."/>
            <person name="Haridas S."/>
            <person name="Kuo A."/>
            <person name="Mondo S."/>
            <person name="Pangilinan J."/>
            <person name="Riley R."/>
            <person name="Labutti K."/>
            <person name="Andreopoulos B."/>
            <person name="Lipzen A."/>
            <person name="Chen C."/>
            <person name="Yanf M."/>
            <person name="Daum C."/>
            <person name="Ng V."/>
            <person name="Clum A."/>
            <person name="Ohm R."/>
            <person name="Martin F."/>
            <person name="Silar P."/>
            <person name="Natvig D."/>
            <person name="Lalanne C."/>
            <person name="Gautier V."/>
            <person name="Ament-Velasquez S.L."/>
            <person name="Kruys A."/>
            <person name="Hutchinson M.I."/>
            <person name="Powell A.J."/>
            <person name="Barry K."/>
            <person name="Miller A.N."/>
            <person name="Grigoriev I.V."/>
            <person name="Debuchy R."/>
            <person name="Gladieux P."/>
            <person name="Thoren M.H."/>
            <person name="Johannesson H."/>
        </authorList>
    </citation>
    <scope>NUCLEOTIDE SEQUENCE</scope>
    <source>
        <strain evidence="4">PSN243</strain>
    </source>
</reference>
<evidence type="ECO:0000256" key="3">
    <source>
        <dbReference type="SAM" id="MobiDB-lite"/>
    </source>
</evidence>
<protein>
    <submittedName>
        <fullName evidence="4">Uncharacterized protein</fullName>
    </submittedName>
</protein>
<dbReference type="InterPro" id="IPR027417">
    <property type="entry name" value="P-loop_NTPase"/>
</dbReference>
<dbReference type="SMART" id="SM00175">
    <property type="entry name" value="RAB"/>
    <property type="match status" value="1"/>
</dbReference>
<feature type="compositionally biased region" description="Basic and acidic residues" evidence="3">
    <location>
        <begin position="17"/>
        <end position="28"/>
    </location>
</feature>
<dbReference type="SUPFAM" id="SSF52540">
    <property type="entry name" value="P-loop containing nucleoside triphosphate hydrolases"/>
    <property type="match status" value="1"/>
</dbReference>
<dbReference type="GO" id="GO:0003924">
    <property type="term" value="F:GTPase activity"/>
    <property type="evidence" value="ECO:0007669"/>
    <property type="project" value="InterPro"/>
</dbReference>
<dbReference type="PRINTS" id="PR00449">
    <property type="entry name" value="RASTRNSFRMNG"/>
</dbReference>
<evidence type="ECO:0000313" key="5">
    <source>
        <dbReference type="Proteomes" id="UP001321760"/>
    </source>
</evidence>
<dbReference type="Proteomes" id="UP001321760">
    <property type="component" value="Unassembled WGS sequence"/>
</dbReference>
<evidence type="ECO:0000313" key="4">
    <source>
        <dbReference type="EMBL" id="KAK4455137.1"/>
    </source>
</evidence>
<dbReference type="InterPro" id="IPR020849">
    <property type="entry name" value="Small_GTPase_Ras-type"/>
</dbReference>
<keyword evidence="1" id="KW-0547">Nucleotide-binding</keyword>
<accession>A0AAV9H5Z4</accession>
<dbReference type="GO" id="GO:0007165">
    <property type="term" value="P:signal transduction"/>
    <property type="evidence" value="ECO:0007669"/>
    <property type="project" value="InterPro"/>
</dbReference>
<sequence>MKWRQRIGRILHRSTRKTVEDDVEHPSEASEPSSNPSTLPSAYHESRWPEMEEQGCLQDVSSEFGRMRVFLLGAKGVGKRSLLFKYIYDDMDGGLRYQEARHDPTGLDETQLYRCGEYFLSMEITKNLKYAEDCYIDTASAVGVILAYDVHSRDSLAYISRIHDILRNELAGSVGRDPGTPGQPPMPFEVVMLGLKADSDSSAVGERVPKEEGERCARERHCRFAECSAKTGEGVQEVFASLAQRAVAVALSMEPEQGWKKCRNRIAFKDSQDMVARALNVLREHELD</sequence>
<feature type="region of interest" description="Disordered" evidence="3">
    <location>
        <begin position="14"/>
        <end position="45"/>
    </location>
</feature>
<keyword evidence="2" id="KW-0342">GTP-binding</keyword>
<comment type="caution">
    <text evidence="4">The sequence shown here is derived from an EMBL/GenBank/DDBJ whole genome shotgun (WGS) entry which is preliminary data.</text>
</comment>
<name>A0AAV9H5Z4_9PEZI</name>
<dbReference type="GO" id="GO:0005525">
    <property type="term" value="F:GTP binding"/>
    <property type="evidence" value="ECO:0007669"/>
    <property type="project" value="UniProtKB-KW"/>
</dbReference>
<keyword evidence="5" id="KW-1185">Reference proteome</keyword>
<dbReference type="InterPro" id="IPR001806">
    <property type="entry name" value="Small_GTPase"/>
</dbReference>
<evidence type="ECO:0000256" key="1">
    <source>
        <dbReference type="ARBA" id="ARBA00022741"/>
    </source>
</evidence>
<dbReference type="PROSITE" id="PS51419">
    <property type="entry name" value="RAB"/>
    <property type="match status" value="1"/>
</dbReference>
<dbReference type="Pfam" id="PF00071">
    <property type="entry name" value="Ras"/>
    <property type="match status" value="1"/>
</dbReference>
<dbReference type="PANTHER" id="PTHR24070">
    <property type="entry name" value="RAS, DI-RAS, AND RHEB FAMILY MEMBERS OF SMALL GTPASE SUPERFAMILY"/>
    <property type="match status" value="1"/>
</dbReference>